<reference evidence="5 7" key="2">
    <citation type="submission" date="2020-03" db="EMBL/GenBank/DDBJ databases">
        <title>Is there a link between lipid content and antibiotic production in Streptomyces?</title>
        <authorList>
            <person name="David M."/>
            <person name="Lejeune C."/>
            <person name="Abreu S."/>
            <person name="Thibessard A."/>
            <person name="Leblond P."/>
            <person name="Chaminade P."/>
            <person name="Virolle M.-J."/>
        </authorList>
    </citation>
    <scope>NUCLEOTIDE SEQUENCE [LARGE SCALE GENOMIC DNA]</scope>
    <source>
        <strain evidence="5 7">DSM 41481</strain>
    </source>
</reference>
<evidence type="ECO:0000256" key="2">
    <source>
        <dbReference type="SAM" id="SignalP"/>
    </source>
</evidence>
<gene>
    <name evidence="4" type="ORF">AFM16_25880</name>
    <name evidence="5" type="ORF">HCX60_26320</name>
</gene>
<name>A0AAE6YB45_STRAT</name>
<dbReference type="EMBL" id="CP050692">
    <property type="protein sequence ID" value="QIT46608.1"/>
    <property type="molecule type" value="Genomic_DNA"/>
</dbReference>
<feature type="domain" description="SH3b" evidence="3">
    <location>
        <begin position="133"/>
        <end position="187"/>
    </location>
</feature>
<dbReference type="Proteomes" id="UP000190306">
    <property type="component" value="Chromosome"/>
</dbReference>
<feature type="compositionally biased region" description="Gly residues" evidence="1">
    <location>
        <begin position="56"/>
        <end position="68"/>
    </location>
</feature>
<keyword evidence="6" id="KW-1185">Reference proteome</keyword>
<dbReference type="EMBL" id="LHQL01000011">
    <property type="protein sequence ID" value="OOQ49655.1"/>
    <property type="molecule type" value="Genomic_DNA"/>
</dbReference>
<feature type="chain" id="PRO_5042216495" evidence="2">
    <location>
        <begin position="25"/>
        <end position="196"/>
    </location>
</feature>
<dbReference type="Gene3D" id="2.30.30.40">
    <property type="entry name" value="SH3 Domains"/>
    <property type="match status" value="1"/>
</dbReference>
<dbReference type="Pfam" id="PF08239">
    <property type="entry name" value="SH3_3"/>
    <property type="match status" value="1"/>
</dbReference>
<evidence type="ECO:0000256" key="1">
    <source>
        <dbReference type="SAM" id="MobiDB-lite"/>
    </source>
</evidence>
<feature type="region of interest" description="Disordered" evidence="1">
    <location>
        <begin position="35"/>
        <end position="120"/>
    </location>
</feature>
<dbReference type="RefSeq" id="WP_107419157.1">
    <property type="nucleotide sequence ID" value="NZ_CM007717.1"/>
</dbReference>
<accession>A0AAE6YB45</accession>
<proteinExistence type="predicted"/>
<reference evidence="4 6" key="1">
    <citation type="submission" date="2015-07" db="EMBL/GenBank/DDBJ databases">
        <title>Draft Genome Sequence of Streptomyces antibioticus, IMRU 3720 reveals insights in the evolution of actinomycin biosynthetic gene clusters in Streptomyces.</title>
        <authorList>
            <person name="Crnovcic I."/>
            <person name="Ruckert C."/>
            <person name="Kalinowksi J."/>
            <person name="Keller U."/>
        </authorList>
    </citation>
    <scope>NUCLEOTIDE SEQUENCE [LARGE SCALE GENOMIC DNA]</scope>
    <source>
        <strain evidence="4 6">DSM 41481</strain>
    </source>
</reference>
<evidence type="ECO:0000313" key="6">
    <source>
        <dbReference type="Proteomes" id="UP000190306"/>
    </source>
</evidence>
<dbReference type="InterPro" id="IPR003646">
    <property type="entry name" value="SH3-like_bac-type"/>
</dbReference>
<dbReference type="AlphaFoldDB" id="A0AAE6YB45"/>
<evidence type="ECO:0000259" key="3">
    <source>
        <dbReference type="Pfam" id="PF08239"/>
    </source>
</evidence>
<evidence type="ECO:0000313" key="5">
    <source>
        <dbReference type="EMBL" id="QIT46608.1"/>
    </source>
</evidence>
<keyword evidence="2" id="KW-0732">Signal</keyword>
<dbReference type="InterPro" id="IPR006311">
    <property type="entry name" value="TAT_signal"/>
</dbReference>
<feature type="signal peptide" evidence="2">
    <location>
        <begin position="1"/>
        <end position="24"/>
    </location>
</feature>
<feature type="compositionally biased region" description="Low complexity" evidence="1">
    <location>
        <begin position="69"/>
        <end position="93"/>
    </location>
</feature>
<sequence>MSLRRSALARLAIVTAAATLAASAAVVPAVASDRDGNGNGNGNGNGSGSSSSQWGNGNGNGNGSGGGNTQSQGGNSQSQGGNWQNQGGNTQSQGGNGGNGNSGNWQSQGGNGGNGGNTQRLYRGRVTANQLLLRSRPTRNSQVIRVVHRGDVVRIFCKTPGQNVQGNPLWYLLTDGTWAWGSARYIDNIGEAPRWC</sequence>
<organism evidence="5 7">
    <name type="scientific">Streptomyces antibioticus</name>
    <dbReference type="NCBI Taxonomy" id="1890"/>
    <lineage>
        <taxon>Bacteria</taxon>
        <taxon>Bacillati</taxon>
        <taxon>Actinomycetota</taxon>
        <taxon>Actinomycetes</taxon>
        <taxon>Kitasatosporales</taxon>
        <taxon>Streptomycetaceae</taxon>
        <taxon>Streptomyces</taxon>
    </lineage>
</organism>
<dbReference type="PROSITE" id="PS51318">
    <property type="entry name" value="TAT"/>
    <property type="match status" value="1"/>
</dbReference>
<evidence type="ECO:0000313" key="4">
    <source>
        <dbReference type="EMBL" id="OOQ49655.1"/>
    </source>
</evidence>
<evidence type="ECO:0000313" key="7">
    <source>
        <dbReference type="Proteomes" id="UP000502504"/>
    </source>
</evidence>
<feature type="compositionally biased region" description="Gly residues" evidence="1">
    <location>
        <begin position="37"/>
        <end position="47"/>
    </location>
</feature>
<dbReference type="Proteomes" id="UP000502504">
    <property type="component" value="Chromosome"/>
</dbReference>
<protein>
    <submittedName>
        <fullName evidence="5">SH3 domain-containing protein</fullName>
    </submittedName>
</protein>